<protein>
    <submittedName>
        <fullName evidence="1">39801_t:CDS:1</fullName>
    </submittedName>
</protein>
<dbReference type="Proteomes" id="UP000789901">
    <property type="component" value="Unassembled WGS sequence"/>
</dbReference>
<evidence type="ECO:0000313" key="2">
    <source>
        <dbReference type="Proteomes" id="UP000789901"/>
    </source>
</evidence>
<organism evidence="1 2">
    <name type="scientific">Gigaspora margarita</name>
    <dbReference type="NCBI Taxonomy" id="4874"/>
    <lineage>
        <taxon>Eukaryota</taxon>
        <taxon>Fungi</taxon>
        <taxon>Fungi incertae sedis</taxon>
        <taxon>Mucoromycota</taxon>
        <taxon>Glomeromycotina</taxon>
        <taxon>Glomeromycetes</taxon>
        <taxon>Diversisporales</taxon>
        <taxon>Gigasporaceae</taxon>
        <taxon>Gigaspora</taxon>
    </lineage>
</organism>
<comment type="caution">
    <text evidence="1">The sequence shown here is derived from an EMBL/GenBank/DDBJ whole genome shotgun (WGS) entry which is preliminary data.</text>
</comment>
<sequence>MLDTTGFPDKVYLMEYIRFNQIISDEINDIMYKYKKRKNINNEILSEMQEHYKKFKDNNYNISRKEYNKYWYKFELLFNIKHNSLKSETFHKNCDRKGSTVVIIKLLDSDLIEDENVWKKSSDSFLFQKNHRNYKKVNIKPESEEMAIHCGTVYGLTVRRNNLYIQNSSGFCIVKDSYYKSLNVSERFQMACYEVLRVIKQRQYI</sequence>
<reference evidence="1 2" key="1">
    <citation type="submission" date="2021-06" db="EMBL/GenBank/DDBJ databases">
        <authorList>
            <person name="Kallberg Y."/>
            <person name="Tangrot J."/>
            <person name="Rosling A."/>
        </authorList>
    </citation>
    <scope>NUCLEOTIDE SEQUENCE [LARGE SCALE GENOMIC DNA]</scope>
    <source>
        <strain evidence="1 2">120-4 pot B 10/14</strain>
    </source>
</reference>
<accession>A0ABN7W5U5</accession>
<dbReference type="EMBL" id="CAJVQB010031625">
    <property type="protein sequence ID" value="CAG8817163.1"/>
    <property type="molecule type" value="Genomic_DNA"/>
</dbReference>
<evidence type="ECO:0000313" key="1">
    <source>
        <dbReference type="EMBL" id="CAG8817163.1"/>
    </source>
</evidence>
<proteinExistence type="predicted"/>
<keyword evidence="2" id="KW-1185">Reference proteome</keyword>
<gene>
    <name evidence="1" type="ORF">GMARGA_LOCUS26732</name>
</gene>
<name>A0ABN7W5U5_GIGMA</name>